<evidence type="ECO:0000313" key="3">
    <source>
        <dbReference type="Proteomes" id="UP000321479"/>
    </source>
</evidence>
<dbReference type="Gene3D" id="2.60.120.10">
    <property type="entry name" value="Jelly Rolls"/>
    <property type="match status" value="1"/>
</dbReference>
<dbReference type="SUPFAM" id="SSF51182">
    <property type="entry name" value="RmlC-like cupins"/>
    <property type="match status" value="1"/>
</dbReference>
<feature type="domain" description="Cupin type-2" evidence="1">
    <location>
        <begin position="35"/>
        <end position="101"/>
    </location>
</feature>
<proteinExistence type="predicted"/>
<dbReference type="PANTHER" id="PTHR40112">
    <property type="entry name" value="H2HPP ISOMERASE"/>
    <property type="match status" value="1"/>
</dbReference>
<keyword evidence="3" id="KW-1185">Reference proteome</keyword>
<dbReference type="Pfam" id="PF07883">
    <property type="entry name" value="Cupin_2"/>
    <property type="match status" value="1"/>
</dbReference>
<dbReference type="InterPro" id="IPR014710">
    <property type="entry name" value="RmlC-like_jellyroll"/>
</dbReference>
<evidence type="ECO:0000313" key="2">
    <source>
        <dbReference type="EMBL" id="QEC63483.1"/>
    </source>
</evidence>
<protein>
    <submittedName>
        <fullName evidence="2">Cupin domain-containing protein</fullName>
    </submittedName>
</protein>
<dbReference type="PANTHER" id="PTHR40112:SF1">
    <property type="entry name" value="H2HPP ISOMERASE"/>
    <property type="match status" value="1"/>
</dbReference>
<reference evidence="2 3" key="1">
    <citation type="journal article" date="2017" name="Curr. Microbiol.">
        <title>Mucilaginibacter ginsenosidivorans sp. nov., Isolated from Soil of Ginseng Field.</title>
        <authorList>
            <person name="Kim M.M."/>
            <person name="Siddiqi M.Z."/>
            <person name="Im W.T."/>
        </authorList>
    </citation>
    <scope>NUCLEOTIDE SEQUENCE [LARGE SCALE GENOMIC DNA]</scope>
    <source>
        <strain evidence="2 3">Gsoil 3017</strain>
    </source>
</reference>
<dbReference type="InterPro" id="IPR011051">
    <property type="entry name" value="RmlC_Cupin_sf"/>
</dbReference>
<dbReference type="InterPro" id="IPR052535">
    <property type="entry name" value="Bacilysin_H2HPP_isomerase"/>
</dbReference>
<dbReference type="CDD" id="cd02238">
    <property type="entry name" value="cupin_KdgF"/>
    <property type="match status" value="1"/>
</dbReference>
<dbReference type="AlphaFoldDB" id="A0A5B8UWX7"/>
<accession>A0A5B8UWX7</accession>
<dbReference type="Proteomes" id="UP000321479">
    <property type="component" value="Chromosome"/>
</dbReference>
<dbReference type="InterPro" id="IPR013096">
    <property type="entry name" value="Cupin_2"/>
</dbReference>
<dbReference type="EMBL" id="CP042436">
    <property type="protein sequence ID" value="QEC63483.1"/>
    <property type="molecule type" value="Genomic_DNA"/>
</dbReference>
<gene>
    <name evidence="2" type="ORF">FRZ54_13140</name>
</gene>
<dbReference type="KEGG" id="mgin:FRZ54_13140"/>
<evidence type="ECO:0000259" key="1">
    <source>
        <dbReference type="Pfam" id="PF07883"/>
    </source>
</evidence>
<dbReference type="RefSeq" id="WP_147032059.1">
    <property type="nucleotide sequence ID" value="NZ_CP042436.1"/>
</dbReference>
<organism evidence="2 3">
    <name type="scientific">Mucilaginibacter ginsenosidivorans</name>
    <dbReference type="NCBI Taxonomy" id="398053"/>
    <lineage>
        <taxon>Bacteria</taxon>
        <taxon>Pseudomonadati</taxon>
        <taxon>Bacteroidota</taxon>
        <taxon>Sphingobacteriia</taxon>
        <taxon>Sphingobacteriales</taxon>
        <taxon>Sphingobacteriaceae</taxon>
        <taxon>Mucilaginibacter</taxon>
    </lineage>
</organism>
<name>A0A5B8UWX7_9SPHI</name>
<dbReference type="OrthoDB" id="9811153at2"/>
<sequence>MDTTIFKYFADIPVKEVAPGYFSKLIHTDNNTINFIEVAAGRAVPRHKHLHQQYTFVLEGQFELTVNDVPQVLDPGMYALIPSEAYHSGVAVTDCKLLDVFSPVREDYRQL</sequence>